<dbReference type="Gene3D" id="2.170.270.10">
    <property type="entry name" value="SET domain"/>
    <property type="match status" value="1"/>
</dbReference>
<dbReference type="InterPro" id="IPR051516">
    <property type="entry name" value="SETDB_methyltransferase"/>
</dbReference>
<dbReference type="SUPFAM" id="SSF82199">
    <property type="entry name" value="SET domain"/>
    <property type="match status" value="1"/>
</dbReference>
<dbReference type="GO" id="GO:0005634">
    <property type="term" value="C:nucleus"/>
    <property type="evidence" value="ECO:0007669"/>
    <property type="project" value="UniProtKB-SubCell"/>
</dbReference>
<feature type="domain" description="SET" evidence="7">
    <location>
        <begin position="1"/>
        <end position="93"/>
    </location>
</feature>
<feature type="compositionally biased region" description="Basic and acidic residues" evidence="6">
    <location>
        <begin position="1"/>
        <end position="13"/>
    </location>
</feature>
<evidence type="ECO:0000256" key="4">
    <source>
        <dbReference type="ARBA" id="ARBA00022691"/>
    </source>
</evidence>
<evidence type="ECO:0000259" key="7">
    <source>
        <dbReference type="PROSITE" id="PS50280"/>
    </source>
</evidence>
<dbReference type="Proteomes" id="UP000233551">
    <property type="component" value="Unassembled WGS sequence"/>
</dbReference>
<dbReference type="EMBL" id="PGOL01003451">
    <property type="protein sequence ID" value="PKI41169.1"/>
    <property type="molecule type" value="Genomic_DNA"/>
</dbReference>
<dbReference type="AlphaFoldDB" id="A0A2I0IAZ7"/>
<evidence type="ECO:0000313" key="10">
    <source>
        <dbReference type="Proteomes" id="UP000233551"/>
    </source>
</evidence>
<keyword evidence="3" id="KW-0808">Transferase</keyword>
<dbReference type="Pfam" id="PF00856">
    <property type="entry name" value="SET"/>
    <property type="match status" value="1"/>
</dbReference>
<dbReference type="SMART" id="SM00508">
    <property type="entry name" value="PostSET"/>
    <property type="match status" value="1"/>
</dbReference>
<evidence type="ECO:0000256" key="6">
    <source>
        <dbReference type="SAM" id="MobiDB-lite"/>
    </source>
</evidence>
<evidence type="ECO:0000256" key="1">
    <source>
        <dbReference type="ARBA" id="ARBA00004123"/>
    </source>
</evidence>
<evidence type="ECO:0000256" key="3">
    <source>
        <dbReference type="ARBA" id="ARBA00022679"/>
    </source>
</evidence>
<feature type="compositionally biased region" description="Basic and acidic residues" evidence="6">
    <location>
        <begin position="20"/>
        <end position="30"/>
    </location>
</feature>
<dbReference type="PANTHER" id="PTHR46024:SF1">
    <property type="entry name" value="HISTONE-LYSINE N-METHYLTRANSFERASE EGGLESS"/>
    <property type="match status" value="1"/>
</dbReference>
<keyword evidence="4" id="KW-0949">S-adenosyl-L-methionine</keyword>
<sequence>MKGLGGRERRSRDPSSQATDHAEGRDDQRYDAPEFCIDAGPSGNIARFINHSCGPNLYVQCVLSSHHDLKLARVVLFAADNIPPLQELTYDYGYVLDSVFGPDGKVKRVPCYCGAADCRKRLF</sequence>
<dbReference type="GO" id="GO:0008168">
    <property type="term" value="F:methyltransferase activity"/>
    <property type="evidence" value="ECO:0007669"/>
    <property type="project" value="UniProtKB-KW"/>
</dbReference>
<dbReference type="InterPro" id="IPR003616">
    <property type="entry name" value="Post-SET_dom"/>
</dbReference>
<dbReference type="InterPro" id="IPR046341">
    <property type="entry name" value="SET_dom_sf"/>
</dbReference>
<comment type="subcellular location">
    <subcellularLocation>
        <location evidence="1">Nucleus</location>
    </subcellularLocation>
</comment>
<protein>
    <recommendedName>
        <fullName evidence="11">SET domain-containing protein</fullName>
    </recommendedName>
</protein>
<gene>
    <name evidence="9" type="ORF">CRG98_038454</name>
</gene>
<evidence type="ECO:0000259" key="8">
    <source>
        <dbReference type="PROSITE" id="PS50868"/>
    </source>
</evidence>
<keyword evidence="5" id="KW-0539">Nucleus</keyword>
<feature type="region of interest" description="Disordered" evidence="6">
    <location>
        <begin position="1"/>
        <end position="30"/>
    </location>
</feature>
<keyword evidence="2" id="KW-0489">Methyltransferase</keyword>
<evidence type="ECO:0000313" key="9">
    <source>
        <dbReference type="EMBL" id="PKI41169.1"/>
    </source>
</evidence>
<dbReference type="InterPro" id="IPR001214">
    <property type="entry name" value="SET_dom"/>
</dbReference>
<reference evidence="9 10" key="1">
    <citation type="submission" date="2017-11" db="EMBL/GenBank/DDBJ databases">
        <title>De-novo sequencing of pomegranate (Punica granatum L.) genome.</title>
        <authorList>
            <person name="Akparov Z."/>
            <person name="Amiraslanov A."/>
            <person name="Hajiyeva S."/>
            <person name="Abbasov M."/>
            <person name="Kaur K."/>
            <person name="Hamwieh A."/>
            <person name="Solovyev V."/>
            <person name="Salamov A."/>
            <person name="Braich B."/>
            <person name="Kosarev P."/>
            <person name="Mahmoud A."/>
            <person name="Hajiyev E."/>
            <person name="Babayeva S."/>
            <person name="Izzatullayeva V."/>
            <person name="Mammadov A."/>
            <person name="Mammadov A."/>
            <person name="Sharifova S."/>
            <person name="Ojaghi J."/>
            <person name="Eynullazada K."/>
            <person name="Bayramov B."/>
            <person name="Abdulazimova A."/>
            <person name="Shahmuradov I."/>
        </authorList>
    </citation>
    <scope>NUCLEOTIDE SEQUENCE [LARGE SCALE GENOMIC DNA]</scope>
    <source>
        <strain evidence="10">cv. AG2017</strain>
        <tissue evidence="9">Leaf</tissue>
    </source>
</reference>
<comment type="caution">
    <text evidence="9">The sequence shown here is derived from an EMBL/GenBank/DDBJ whole genome shotgun (WGS) entry which is preliminary data.</text>
</comment>
<keyword evidence="10" id="KW-1185">Reference proteome</keyword>
<dbReference type="STRING" id="22663.A0A2I0IAZ7"/>
<dbReference type="PROSITE" id="PS50868">
    <property type="entry name" value="POST_SET"/>
    <property type="match status" value="1"/>
</dbReference>
<evidence type="ECO:0000256" key="2">
    <source>
        <dbReference type="ARBA" id="ARBA00022603"/>
    </source>
</evidence>
<organism evidence="9 10">
    <name type="scientific">Punica granatum</name>
    <name type="common">Pomegranate</name>
    <dbReference type="NCBI Taxonomy" id="22663"/>
    <lineage>
        <taxon>Eukaryota</taxon>
        <taxon>Viridiplantae</taxon>
        <taxon>Streptophyta</taxon>
        <taxon>Embryophyta</taxon>
        <taxon>Tracheophyta</taxon>
        <taxon>Spermatophyta</taxon>
        <taxon>Magnoliopsida</taxon>
        <taxon>eudicotyledons</taxon>
        <taxon>Gunneridae</taxon>
        <taxon>Pentapetalae</taxon>
        <taxon>rosids</taxon>
        <taxon>malvids</taxon>
        <taxon>Myrtales</taxon>
        <taxon>Lythraceae</taxon>
        <taxon>Punica</taxon>
    </lineage>
</organism>
<evidence type="ECO:0008006" key="11">
    <source>
        <dbReference type="Google" id="ProtNLM"/>
    </source>
</evidence>
<dbReference type="SMART" id="SM00317">
    <property type="entry name" value="SET"/>
    <property type="match status" value="1"/>
</dbReference>
<dbReference type="PROSITE" id="PS50280">
    <property type="entry name" value="SET"/>
    <property type="match status" value="1"/>
</dbReference>
<accession>A0A2I0IAZ7</accession>
<dbReference type="GO" id="GO:0032259">
    <property type="term" value="P:methylation"/>
    <property type="evidence" value="ECO:0007669"/>
    <property type="project" value="UniProtKB-KW"/>
</dbReference>
<name>A0A2I0IAZ7_PUNGR</name>
<feature type="domain" description="Post-SET" evidence="8">
    <location>
        <begin position="107"/>
        <end position="123"/>
    </location>
</feature>
<dbReference type="PANTHER" id="PTHR46024">
    <property type="entry name" value="HISTONE-LYSINE N-METHYLTRANSFERASE EGGLESS"/>
    <property type="match status" value="1"/>
</dbReference>
<proteinExistence type="predicted"/>
<evidence type="ECO:0000256" key="5">
    <source>
        <dbReference type="ARBA" id="ARBA00023242"/>
    </source>
</evidence>